<dbReference type="InterPro" id="IPR045682">
    <property type="entry name" value="DUF6193"/>
</dbReference>
<reference evidence="1" key="1">
    <citation type="journal article" date="2014" name="Int. J. Syst. Evol. Microbiol.">
        <title>Complete genome sequence of Corynebacterium casei LMG S-19264T (=DSM 44701T), isolated from a smear-ripened cheese.</title>
        <authorList>
            <consortium name="US DOE Joint Genome Institute (JGI-PGF)"/>
            <person name="Walter F."/>
            <person name="Albersmeier A."/>
            <person name="Kalinowski J."/>
            <person name="Ruckert C."/>
        </authorList>
    </citation>
    <scope>NUCLEOTIDE SEQUENCE</scope>
    <source>
        <strain evidence="1">JCM 4637</strain>
    </source>
</reference>
<dbReference type="Pfam" id="PF19692">
    <property type="entry name" value="DUF6193"/>
    <property type="match status" value="1"/>
</dbReference>
<evidence type="ECO:0000313" key="2">
    <source>
        <dbReference type="Proteomes" id="UP000638353"/>
    </source>
</evidence>
<gene>
    <name evidence="1" type="ORF">GCM10010334_44240</name>
</gene>
<sequence>MAGYAPTAAARCVRGAARFSVFAPQADEREFRIEITEENGWRWGAFGSTDSLAVVADLLHRWSEGAPLDALRREWPLLADDPMKAAPPGRVVATAWRLTLERSPVIRLGDAELAEALYAQPALRVFFPWPSHGQFSLLSSTADPFHSVLPRVVPTWEGRWEVVTDATAGTPSRVLGTGLTAEEAAALMASSVPAGTAPAVEGGWRDPGPTG</sequence>
<protein>
    <submittedName>
        <fullName evidence="1">Uncharacterized protein</fullName>
    </submittedName>
</protein>
<reference evidence="1" key="2">
    <citation type="submission" date="2020-09" db="EMBL/GenBank/DDBJ databases">
        <authorList>
            <person name="Sun Q."/>
            <person name="Ohkuma M."/>
        </authorList>
    </citation>
    <scope>NUCLEOTIDE SEQUENCE</scope>
    <source>
        <strain evidence="1">JCM 4637</strain>
    </source>
</reference>
<dbReference type="AlphaFoldDB" id="A0A918X046"/>
<proteinExistence type="predicted"/>
<dbReference type="EMBL" id="BMVC01000008">
    <property type="protein sequence ID" value="GHD00053.1"/>
    <property type="molecule type" value="Genomic_DNA"/>
</dbReference>
<comment type="caution">
    <text evidence="1">The sequence shown here is derived from an EMBL/GenBank/DDBJ whole genome shotgun (WGS) entry which is preliminary data.</text>
</comment>
<evidence type="ECO:0000313" key="1">
    <source>
        <dbReference type="EMBL" id="GHD00053.1"/>
    </source>
</evidence>
<dbReference type="Proteomes" id="UP000638353">
    <property type="component" value="Unassembled WGS sequence"/>
</dbReference>
<accession>A0A918X046</accession>
<name>A0A918X046_9ACTN</name>
<organism evidence="1 2">
    <name type="scientific">Streptomyces finlayi</name>
    <dbReference type="NCBI Taxonomy" id="67296"/>
    <lineage>
        <taxon>Bacteria</taxon>
        <taxon>Bacillati</taxon>
        <taxon>Actinomycetota</taxon>
        <taxon>Actinomycetes</taxon>
        <taxon>Kitasatosporales</taxon>
        <taxon>Streptomycetaceae</taxon>
        <taxon>Streptomyces</taxon>
    </lineage>
</organism>
<dbReference type="RefSeq" id="WP_189825015.1">
    <property type="nucleotide sequence ID" value="NZ_BMVC01000008.1"/>
</dbReference>